<dbReference type="Gene3D" id="2.160.20.10">
    <property type="entry name" value="Single-stranded right-handed beta-helix, Pectin lyase-like"/>
    <property type="match status" value="1"/>
</dbReference>
<keyword evidence="6" id="KW-1133">Transmembrane helix</keyword>
<keyword evidence="2" id="KW-0800">Toxin</keyword>
<proteinExistence type="inferred from homology"/>
<dbReference type="Pfam" id="PF04829">
    <property type="entry name" value="PT-VENN"/>
    <property type="match status" value="1"/>
</dbReference>
<sequence>MNKRCYRIIFSKTLNCLVVVSELAKTVGKAVAEFSNKLLPMRFFRQKTPDFSLHFAAFICFIGLGIIYVPQAMAKPLEIHADRSAPSGNQPTVLRTANGIPQVDIQTPSAGGVSRNVYSQFDVAEKGAVLNNARKSTNSQLAGWVTANPNLVRGEAKVILNEVNSKDPSQLKGYVEVAGKKADVIIANPSGLHCDGCGVINAGRTTLTTGQVELENGNVKGFNVRGGKVEVAGKGMDTSRVDYTDIVAGKVKVDGGIWAKELKVTTGKNKVDRTNSKVVYVGNDSTAPSSSENMDKQPIAYAVDVSELGGMYANQIHLVATEQGVGVNNAGKIGASAGNVHIDSNGKITNSGYLGAQQDIAVTANNNIENKGSIYTQQGDIKLKGRDISQQGNIIAEGAAQKKGRVQITANRDIQQSGDTLAENYIDYQAKNIKVTNNATIVAGLDFTQNTLADKSEAGKNARFNAEKSAVINGKILSSNRTEIKAADINLTNSQLHSNHLSATASVGSIIASDSNIYTEKSAVFSTPVSLVTQNAQLNAGHISINATQADNTQGTWINRDEQDLNLNLQRGLTNTRGQIATNGQLLFNGEQIDNQAGLISADSYQISAATFDNAKGKLIQQGVNPFNLTVNGTLTNDKGVIGYQMQNLNTANNSMENPVHSDNIPTNTAENITANTSTSEKPIHSGTDAIDVSDKIINIVSNVNVTEKLNNTDGYILSGSQTVLWGEGKLSNDSGTLNLSEFTWESNKNINNQLGLISALNALSLHAAELNNNQGTIRSGKNILLSTHALSNNGGLIQSGGNVTINTHGYNLDNSNTLSSNGNKGIVTSGELNLSNINQLNNEQGYIVSTQAQRIQTEKLNNTRGTLATNNTQSLKVTGTLQNQDGNLYSGQLTLDSNLLINRKGNITAASALDITVKGALDNTQGIIAAKENSVIQVATLDNQNGLIGIEQGKLNLTAATRLTNQRGQIISQGDLRLMGGDLQNNQSGTIKSLAKLTVNTGNQQINNQQGTLSSAGELTIQSGYLDNRQGLIYAQKSLFVDTHNQNLDNRNSGTKGILSLSDIILQNIGQLNNSRGQIQAQQDFSVNADTINNTGNGLLYSNTDLSLKAKSLDNRQGTVQALGNVTFDRFSTVNNSVEKNKSGSLIQAGRALTVSALNIDNQNTKTAETVPTQGLVGQAVVLSSDAVNNRQGGIYAAQILSANIKNLINNQKGEMLSGGTLNAVGSALKIQNSEGVIASVGKLAIDAAQISDIGKIQSKNDADIALKQDLTLNGGIEVEGSLKLKTNNLTNDGSLLTGKGLHIQTGKLVNNEKAILSSGTTLLNANSITNYGLINGSNTSLKTIDLNNLGTGRIYGDQLSIQARELNNFELNGKSATIAARKRLDLGVGTLTNRNDSSLISLGEIHIGGTLDSRGYATGKATAVYNPNGLIEAQDNIYINSGLVSNTHNYFRTALKLISQETVTEYQGSGDPTIYEEGTPGLYVFNHESDHLHVPTGAYYESWYKYHYLKSVQRTEVLPAEYEPGRIYSGKNITIRGDRVDNINSRIIAGGKLDIPANILNNKEETGVEIVTKAGCAEGSRSEACRNLPAELRGYGDDVSLRKHSNNSPYGLHSYWRHHEKGRDSTGHSRQDYTPPQEIKEGIPLEVAAYKEYSLPSFGKANISAINVPQSIDVQVKSAVQNEKEFKPSSLSSDIAVTEQDVTVNNQTTGSIVKDNAVVRTQNRAIALPRSSLFMVNPQSGSGYLVETDPAFTQYRNWLSSAYMMNALNLDSDSMHKRIGDGFYEQRLVQEQIAELTGRVYLSGYSNQEEQYKALMTNGITAASQFQLTPGMALTGEQIARLTSDIVWLVNKTVTLADGSTATVLYPQVYVVVQKGDINGYGALLSGDITAIQSSEMTNSGTLAGKNLLAISAENITNRFGKMTADNTLVSAEQDLVNIGGTIEAAQILNVNAGRDIVVNTTTHRTQNANGETVTLGIRGGFYLTGKDGRQMWVNAGRDINLTAGEIINNAQNALTAIQAGRDILLNSGQQSDRYENIRDAENYLKTANRRDIGTMISSQGSGKTVLQAGRNIEAKAAAVSAGGDVLLNAGNNVTLSSGEEYHYVDSAFKDTGRGFLNKTTTKTRDISEQTFAIGSQLDGNNVDIFTQQGDVNIIGSDVVAENELNVAAKNINIAAATNQVYSENLKQVKKSGLMGSGGIGFTIGSRSQKHVYGENTITQSDARSTVGSVNGNVSMTAENHVNIEGSDVIAQTDKSIDIIGKSLTVEAGRDVIDSTETHEYKKSGLTVSLSTPVTDMALNARNSLRCSKEVKNERLSNLYQVKAAQEAVMAAQAADSTIDSINALIGDGQMVEGDVSNPSLKISIGVGSSQSKQTSRSQQISYSGSELSAGNINLKSSAGDINLFGSTINATKAVLDSANNINLFSLQDSYRNRSDNENSGWNAGVFVGMNGNSFGIGIEGSAQSGKGRENTDTITQKNSYINVRQAVIRSGRDTNLKGAVINAERLTADIGGNLLIESRQDSNVYNSEQSQSGANFAVAVYGTGTNVNVNASMDKAKLNYAQVEEQSGFKVGRDGMDINVRGNTHLKGGLIESEAAANKNRFSTNTLTTEDIENHSEVSVQSVSGGLSTNMMANAVNAMRAAISVLGTANKDDHSTTQSAVSGNIDLNIKNGEKPTALSQDTMNANKQVNRYDIEEYKEKAELAQVIGEIGQNGITIVLQPKLDKAQQEKDEAEAILKNPNSTAGERREAQIQFNQAQTTLNQYGKGGDIQMAIRAVTGVLQGIAGGDVNAAIVNGLSPYANLAVKEATTDSLTGEVNLVANLMAHAVLGAIEAQITGNNAIAGAAGAVTAEATATLLAKSLYDVGKVDSSGRIKTVNDLTEYEKDSLLVLSQVAAGITGGVIGDSTQSAVVSGDIGKRAAENNLFGTVLNNPQINWQAVAEGEKIKRERDEEIRAYIKKEHPVIYQTAEGTYYFMSATGKAIYVAREMVIELAPMVIAPEIAAGTKVYAAVSRIALSGGANVVAQKVSGQEFNWAEFGGAVVSGAITPSLKTTKEAIRFNAGVGMAVGLANGGDGLESATYSGIGTYMGGKISNPTWSAIVSEVIQKIPTINESLSKEHEGK</sequence>
<dbReference type="InterPro" id="IPR006914">
    <property type="entry name" value="VENN_dom"/>
</dbReference>
<keyword evidence="6" id="KW-0812">Transmembrane</keyword>
<dbReference type="InterPro" id="IPR010069">
    <property type="entry name" value="CdiA_FHA1_rpt"/>
</dbReference>
<evidence type="ECO:0000259" key="7">
    <source>
        <dbReference type="SMART" id="SM00912"/>
    </source>
</evidence>
<evidence type="ECO:0000256" key="6">
    <source>
        <dbReference type="SAM" id="Phobius"/>
    </source>
</evidence>
<dbReference type="InterPro" id="IPR025157">
    <property type="entry name" value="Hemagglutinin_rpt"/>
</dbReference>
<name>Q65TD6_MANSM</name>
<evidence type="ECO:0000256" key="3">
    <source>
        <dbReference type="ARBA" id="ARBA00022913"/>
    </source>
</evidence>
<dbReference type="SUPFAM" id="SSF51126">
    <property type="entry name" value="Pectin lyase-like"/>
    <property type="match status" value="1"/>
</dbReference>
<dbReference type="InterPro" id="IPR012334">
    <property type="entry name" value="Pectin_lyas_fold"/>
</dbReference>
<dbReference type="GO" id="GO:0090729">
    <property type="term" value="F:toxin activity"/>
    <property type="evidence" value="ECO:0007669"/>
    <property type="project" value="UniProtKB-KW"/>
</dbReference>
<dbReference type="Pfam" id="PF05860">
    <property type="entry name" value="TPS"/>
    <property type="match status" value="1"/>
</dbReference>
<evidence type="ECO:0000313" key="8">
    <source>
        <dbReference type="EMBL" id="AAU37774.1"/>
    </source>
</evidence>
<reference evidence="8 9" key="1">
    <citation type="journal article" date="2004" name="Nat. Biotechnol.">
        <title>The genome sequence of the capnophilic rumen bacterium Mannheimia succiniciproducens.</title>
        <authorList>
            <person name="Hong S.H."/>
            <person name="Kim J.S."/>
            <person name="Lee S.Y."/>
            <person name="In Y.H."/>
            <person name="Choi S.S."/>
            <person name="Rih J.-K."/>
            <person name="Kim C.H."/>
            <person name="Jeong H."/>
            <person name="Hur C.G."/>
            <person name="Kim J.J."/>
        </authorList>
    </citation>
    <scope>NUCLEOTIDE SEQUENCE [LARGE SCALE GENOMIC DNA]</scope>
    <source>
        <strain evidence="9">KCTC 0769BP / MBEL55E</strain>
    </source>
</reference>
<dbReference type="InterPro" id="IPR024973">
    <property type="entry name" value="ESPR"/>
</dbReference>
<dbReference type="HOGENOM" id="CLU_000043_2_1_6"/>
<evidence type="ECO:0000256" key="2">
    <source>
        <dbReference type="ARBA" id="ARBA00022656"/>
    </source>
</evidence>
<evidence type="ECO:0000256" key="5">
    <source>
        <dbReference type="ARBA" id="ARBA00024043"/>
    </source>
</evidence>
<dbReference type="STRING" id="221988.MS1167"/>
<comment type="similarity">
    <text evidence="5">In the N-terminal section; belongs to the CdiA toxin family.</text>
</comment>
<dbReference type="SMART" id="SM00912">
    <property type="entry name" value="Haemagg_act"/>
    <property type="match status" value="1"/>
</dbReference>
<feature type="domain" description="Filamentous haemagglutinin FhaB/tRNA nuclease CdiA-like TPS" evidence="7">
    <location>
        <begin position="97"/>
        <end position="217"/>
    </location>
</feature>
<keyword evidence="3" id="KW-1266">Target cell cytoplasm</keyword>
<dbReference type="Pfam" id="PF13018">
    <property type="entry name" value="ESPR"/>
    <property type="match status" value="1"/>
</dbReference>
<organism evidence="8 9">
    <name type="scientific">Mannheimia succiniciproducens (strain KCTC 0769BP / MBEL55E)</name>
    <dbReference type="NCBI Taxonomy" id="221988"/>
    <lineage>
        <taxon>Bacteria</taxon>
        <taxon>Pseudomonadati</taxon>
        <taxon>Pseudomonadota</taxon>
        <taxon>Gammaproteobacteria</taxon>
        <taxon>Pasteurellales</taxon>
        <taxon>Pasteurellaceae</taxon>
        <taxon>Basfia</taxon>
    </lineage>
</organism>
<dbReference type="InterPro" id="IPR008638">
    <property type="entry name" value="FhaB/CdiA-like_TPS"/>
</dbReference>
<comment type="subcellular location">
    <subcellularLocation>
        <location evidence="1">Target cell</location>
        <location evidence="1">Target cell cytoplasm</location>
    </subcellularLocation>
</comment>
<dbReference type="NCBIfam" id="TIGR01901">
    <property type="entry name" value="adhes_NPXG"/>
    <property type="match status" value="1"/>
</dbReference>
<keyword evidence="6" id="KW-0472">Membrane</keyword>
<feature type="transmembrane region" description="Helical" evidence="6">
    <location>
        <begin position="51"/>
        <end position="69"/>
    </location>
</feature>
<dbReference type="GO" id="GO:0003824">
    <property type="term" value="F:catalytic activity"/>
    <property type="evidence" value="ECO:0007669"/>
    <property type="project" value="UniProtKB-ARBA"/>
</dbReference>
<keyword evidence="9" id="KW-1185">Reference proteome</keyword>
<evidence type="ECO:0000256" key="4">
    <source>
        <dbReference type="ARBA" id="ARBA00023026"/>
    </source>
</evidence>
<gene>
    <name evidence="8" type="primary">fhaB</name>
    <name evidence="8" type="ordered locus">MS1167</name>
</gene>
<dbReference type="eggNOG" id="COG3210">
    <property type="taxonomic scope" value="Bacteria"/>
</dbReference>
<dbReference type="RefSeq" id="WP_011200341.1">
    <property type="nucleotide sequence ID" value="NC_006300.1"/>
</dbReference>
<evidence type="ECO:0000313" key="9">
    <source>
        <dbReference type="Proteomes" id="UP000000607"/>
    </source>
</evidence>
<dbReference type="EMBL" id="AE016827">
    <property type="protein sequence ID" value="AAU37774.1"/>
    <property type="molecule type" value="Genomic_DNA"/>
</dbReference>
<evidence type="ECO:0000256" key="1">
    <source>
        <dbReference type="ARBA" id="ARBA00004219"/>
    </source>
</evidence>
<dbReference type="NCBIfam" id="TIGR01731">
    <property type="entry name" value="fil_hemag_20aa"/>
    <property type="match status" value="14"/>
</dbReference>
<dbReference type="Pfam" id="PF13332">
    <property type="entry name" value="Fil_haemagg_2"/>
    <property type="match status" value="2"/>
</dbReference>
<protein>
    <submittedName>
        <fullName evidence="8">FhaB protein</fullName>
    </submittedName>
</protein>
<dbReference type="InterPro" id="IPR011050">
    <property type="entry name" value="Pectin_lyase_fold/virulence"/>
</dbReference>
<accession>Q65TD6</accession>
<dbReference type="Proteomes" id="UP000000607">
    <property type="component" value="Chromosome"/>
</dbReference>
<dbReference type="KEGG" id="msu:MS1167"/>
<dbReference type="OrthoDB" id="2664633at2"/>
<keyword evidence="4" id="KW-0843">Virulence</keyword>